<dbReference type="Proteomes" id="UP000246740">
    <property type="component" value="Unassembled WGS sequence"/>
</dbReference>
<dbReference type="GO" id="GO:0004674">
    <property type="term" value="F:protein serine/threonine kinase activity"/>
    <property type="evidence" value="ECO:0007669"/>
    <property type="project" value="UniProtKB-KW"/>
</dbReference>
<keyword evidence="10" id="KW-1185">Reference proteome</keyword>
<dbReference type="InterPro" id="IPR050108">
    <property type="entry name" value="CDK"/>
</dbReference>
<dbReference type="PANTHER" id="PTHR24056:SF107">
    <property type="entry name" value="CYCLIN-DEPENDENT KINASE 11A-RELATED"/>
    <property type="match status" value="1"/>
</dbReference>
<evidence type="ECO:0000256" key="1">
    <source>
        <dbReference type="ARBA" id="ARBA00006485"/>
    </source>
</evidence>
<dbReference type="GO" id="GO:0080090">
    <property type="term" value="P:regulation of primary metabolic process"/>
    <property type="evidence" value="ECO:0007669"/>
    <property type="project" value="UniProtKB-ARBA"/>
</dbReference>
<dbReference type="AlphaFoldDB" id="A0A317XGK0"/>
<feature type="compositionally biased region" description="Pro residues" evidence="7">
    <location>
        <begin position="434"/>
        <end position="443"/>
    </location>
</feature>
<dbReference type="InterPro" id="IPR000719">
    <property type="entry name" value="Prot_kinase_dom"/>
</dbReference>
<dbReference type="SUPFAM" id="SSF56112">
    <property type="entry name" value="Protein kinase-like (PK-like)"/>
    <property type="match status" value="1"/>
</dbReference>
<evidence type="ECO:0000313" key="10">
    <source>
        <dbReference type="Proteomes" id="UP000246740"/>
    </source>
</evidence>
<reference evidence="9 10" key="1">
    <citation type="journal article" date="2018" name="Mol. Biol. Evol.">
        <title>Broad Genomic Sampling Reveals a Smut Pathogenic Ancestry of the Fungal Clade Ustilaginomycotina.</title>
        <authorList>
            <person name="Kijpornyongpan T."/>
            <person name="Mondo S.J."/>
            <person name="Barry K."/>
            <person name="Sandor L."/>
            <person name="Lee J."/>
            <person name="Lipzen A."/>
            <person name="Pangilinan J."/>
            <person name="LaButti K."/>
            <person name="Hainaut M."/>
            <person name="Henrissat B."/>
            <person name="Grigoriev I.V."/>
            <person name="Spatafora J.W."/>
            <person name="Aime M.C."/>
        </authorList>
    </citation>
    <scope>NUCLEOTIDE SEQUENCE [LARGE SCALE GENOMIC DNA]</scope>
    <source>
        <strain evidence="9 10">MCA 3645</strain>
    </source>
</reference>
<evidence type="ECO:0000256" key="7">
    <source>
        <dbReference type="SAM" id="MobiDB-lite"/>
    </source>
</evidence>
<dbReference type="SMART" id="SM00220">
    <property type="entry name" value="S_TKc"/>
    <property type="match status" value="1"/>
</dbReference>
<dbReference type="FunCoup" id="A0A317XGK0">
    <property type="interactions" value="211"/>
</dbReference>
<dbReference type="Gene3D" id="1.10.510.10">
    <property type="entry name" value="Transferase(Phosphotransferase) domain 1"/>
    <property type="match status" value="1"/>
</dbReference>
<feature type="compositionally biased region" description="Basic and acidic residues" evidence="7">
    <location>
        <begin position="12"/>
        <end position="29"/>
    </location>
</feature>
<dbReference type="InterPro" id="IPR008271">
    <property type="entry name" value="Ser/Thr_kinase_AS"/>
</dbReference>
<organism evidence="9 10">
    <name type="scientific">Testicularia cyperi</name>
    <dbReference type="NCBI Taxonomy" id="1882483"/>
    <lineage>
        <taxon>Eukaryota</taxon>
        <taxon>Fungi</taxon>
        <taxon>Dikarya</taxon>
        <taxon>Basidiomycota</taxon>
        <taxon>Ustilaginomycotina</taxon>
        <taxon>Ustilaginomycetes</taxon>
        <taxon>Ustilaginales</taxon>
        <taxon>Anthracoideaceae</taxon>
        <taxon>Testicularia</taxon>
    </lineage>
</organism>
<dbReference type="InParanoid" id="A0A317XGK0"/>
<dbReference type="GO" id="GO:0005524">
    <property type="term" value="F:ATP binding"/>
    <property type="evidence" value="ECO:0007669"/>
    <property type="project" value="UniProtKB-KW"/>
</dbReference>
<dbReference type="InterPro" id="IPR011009">
    <property type="entry name" value="Kinase-like_dom_sf"/>
</dbReference>
<dbReference type="Gene3D" id="3.30.200.20">
    <property type="entry name" value="Phosphorylase Kinase, domain 1"/>
    <property type="match status" value="1"/>
</dbReference>
<dbReference type="GO" id="GO:0007346">
    <property type="term" value="P:regulation of mitotic cell cycle"/>
    <property type="evidence" value="ECO:0007669"/>
    <property type="project" value="TreeGrafter"/>
</dbReference>
<dbReference type="GO" id="GO:0010556">
    <property type="term" value="P:regulation of macromolecule biosynthetic process"/>
    <property type="evidence" value="ECO:0007669"/>
    <property type="project" value="UniProtKB-ARBA"/>
</dbReference>
<evidence type="ECO:0000256" key="5">
    <source>
        <dbReference type="ARBA" id="ARBA00022777"/>
    </source>
</evidence>
<dbReference type="STRING" id="1882483.A0A317XGK0"/>
<keyword evidence="6" id="KW-0067">ATP-binding</keyword>
<evidence type="ECO:0000256" key="6">
    <source>
        <dbReference type="ARBA" id="ARBA00022840"/>
    </source>
</evidence>
<dbReference type="PROSITE" id="PS00108">
    <property type="entry name" value="PROTEIN_KINASE_ST"/>
    <property type="match status" value="1"/>
</dbReference>
<dbReference type="PROSITE" id="PS50011">
    <property type="entry name" value="PROTEIN_KINASE_DOM"/>
    <property type="match status" value="1"/>
</dbReference>
<dbReference type="FunFam" id="3.30.200.20:FF:000172">
    <property type="entry name" value="cyclin-dependent kinase G-2 isoform X1"/>
    <property type="match status" value="1"/>
</dbReference>
<evidence type="ECO:0000256" key="4">
    <source>
        <dbReference type="ARBA" id="ARBA00022741"/>
    </source>
</evidence>
<sequence>MASPSSSIRNGLEPRSDRGLHDEDGERLPKRARISRSASLQPDDRSDSQSDEAAPEAKVGLNSADVHTVQTEVKKPLLWSKVSRSSHPTISPSRSIYAYERLNHIQEGTYGIVFRARSRPPSRVVAVKKLKLDQSQGGFPITSLREIHTLFLSRSHPNIVGLEEVAVGNTLDQIFLVMEFMEHDLRTLITEQMKTDSGFSPSEIKTIMFQLVKAVAFLHDNWIVHRDLKTSNILMDNRGTLKLADFGLARTYGDPIQDFDRGAMTDVVATLWYRAPEVLLLPEDASDWAMRNVPPYDEKMDVWSVGCIFAELFLGEPLFQGAKESEQLAHYIRLLGPPYPSVWPDVQLFPPTMLHPYQETRINLDRFFRSRGKTLSDATLDLLFGLLRWDPVQRLSAKEALSHNYFAEKPKMTHPDAFPSFPSAAAGEKRGLPPSRPASPSPPRQSDANRDGNARPRYTMEFGF</sequence>
<evidence type="ECO:0000256" key="2">
    <source>
        <dbReference type="ARBA" id="ARBA00022527"/>
    </source>
</evidence>
<proteinExistence type="inferred from homology"/>
<keyword evidence="5 9" id="KW-0418">Kinase</keyword>
<accession>A0A317XGK0</accession>
<evidence type="ECO:0000259" key="8">
    <source>
        <dbReference type="PROSITE" id="PS50011"/>
    </source>
</evidence>
<feature type="region of interest" description="Disordered" evidence="7">
    <location>
        <begin position="417"/>
        <end position="464"/>
    </location>
</feature>
<name>A0A317XGK0_9BASI</name>
<feature type="domain" description="Protein kinase" evidence="8">
    <location>
        <begin position="99"/>
        <end position="406"/>
    </location>
</feature>
<protein>
    <submittedName>
        <fullName evidence="9">Pkinase-domain-containing protein</fullName>
    </submittedName>
</protein>
<keyword evidence="3" id="KW-0808">Transferase</keyword>
<keyword evidence="4" id="KW-0547">Nucleotide-binding</keyword>
<dbReference type="Pfam" id="PF00069">
    <property type="entry name" value="Pkinase"/>
    <property type="match status" value="1"/>
</dbReference>
<evidence type="ECO:0000256" key="3">
    <source>
        <dbReference type="ARBA" id="ARBA00022679"/>
    </source>
</evidence>
<dbReference type="GO" id="GO:0005634">
    <property type="term" value="C:nucleus"/>
    <property type="evidence" value="ECO:0007669"/>
    <property type="project" value="TreeGrafter"/>
</dbReference>
<dbReference type="FunFam" id="1.10.510.10:FF:000624">
    <property type="entry name" value="Mitogen-activated protein kinase"/>
    <property type="match status" value="1"/>
</dbReference>
<evidence type="ECO:0000313" key="9">
    <source>
        <dbReference type="EMBL" id="PWY97305.1"/>
    </source>
</evidence>
<dbReference type="EMBL" id="KZ819211">
    <property type="protein sequence ID" value="PWY97305.1"/>
    <property type="molecule type" value="Genomic_DNA"/>
</dbReference>
<gene>
    <name evidence="9" type="ORF">BCV70DRAFT_167223</name>
</gene>
<dbReference type="PANTHER" id="PTHR24056">
    <property type="entry name" value="CELL DIVISION PROTEIN KINASE"/>
    <property type="match status" value="1"/>
</dbReference>
<feature type="compositionally biased region" description="Low complexity" evidence="7">
    <location>
        <begin position="417"/>
        <end position="426"/>
    </location>
</feature>
<keyword evidence="2" id="KW-0723">Serine/threonine-protein kinase</keyword>
<feature type="region of interest" description="Disordered" evidence="7">
    <location>
        <begin position="1"/>
        <end position="65"/>
    </location>
</feature>
<comment type="similarity">
    <text evidence="1">Belongs to the protein kinase superfamily. CMGC Ser/Thr protein kinase family. CDC2/CDKX subfamily.</text>
</comment>
<dbReference type="OrthoDB" id="1732493at2759"/>